<dbReference type="InterPro" id="IPR006501">
    <property type="entry name" value="Pectinesterase_inhib_dom"/>
</dbReference>
<gene>
    <name evidence="3" type="ORF">Zm00014a_028986</name>
</gene>
<dbReference type="SUPFAM" id="SSF101148">
    <property type="entry name" value="Plant invertase/pectin methylesterase inhibitor"/>
    <property type="match status" value="1"/>
</dbReference>
<protein>
    <recommendedName>
        <fullName evidence="2">Pectinesterase inhibitor domain-containing protein</fullName>
    </recommendedName>
</protein>
<dbReference type="Proteomes" id="UP000251960">
    <property type="component" value="Chromosome 10"/>
</dbReference>
<reference evidence="3 4" key="1">
    <citation type="journal article" date="2018" name="Nat. Genet.">
        <title>Extensive intraspecific gene order and gene structural variations between Mo17 and other maize genomes.</title>
        <authorList>
            <person name="Sun S."/>
            <person name="Zhou Y."/>
            <person name="Chen J."/>
            <person name="Shi J."/>
            <person name="Zhao H."/>
            <person name="Zhao H."/>
            <person name="Song W."/>
            <person name="Zhang M."/>
            <person name="Cui Y."/>
            <person name="Dong X."/>
            <person name="Liu H."/>
            <person name="Ma X."/>
            <person name="Jiao Y."/>
            <person name="Wang B."/>
            <person name="Wei X."/>
            <person name="Stein J.C."/>
            <person name="Glaubitz J.C."/>
            <person name="Lu F."/>
            <person name="Yu G."/>
            <person name="Liang C."/>
            <person name="Fengler K."/>
            <person name="Li B."/>
            <person name="Rafalski A."/>
            <person name="Schnable P.S."/>
            <person name="Ware D.H."/>
            <person name="Buckler E.S."/>
            <person name="Lai J."/>
        </authorList>
    </citation>
    <scope>NUCLEOTIDE SEQUENCE [LARGE SCALE GENOMIC DNA]</scope>
    <source>
        <strain evidence="4">cv. Missouri 17</strain>
        <tissue evidence="3">Seedling</tissue>
    </source>
</reference>
<comment type="caution">
    <text evidence="3">The sequence shown here is derived from an EMBL/GenBank/DDBJ whole genome shotgun (WGS) entry which is preliminary data.</text>
</comment>
<dbReference type="AlphaFoldDB" id="A0A3L6G736"/>
<organism evidence="3 4">
    <name type="scientific">Zea mays</name>
    <name type="common">Maize</name>
    <dbReference type="NCBI Taxonomy" id="4577"/>
    <lineage>
        <taxon>Eukaryota</taxon>
        <taxon>Viridiplantae</taxon>
        <taxon>Streptophyta</taxon>
        <taxon>Embryophyta</taxon>
        <taxon>Tracheophyta</taxon>
        <taxon>Spermatophyta</taxon>
        <taxon>Magnoliopsida</taxon>
        <taxon>Liliopsida</taxon>
        <taxon>Poales</taxon>
        <taxon>Poaceae</taxon>
        <taxon>PACMAD clade</taxon>
        <taxon>Panicoideae</taxon>
        <taxon>Andropogonodae</taxon>
        <taxon>Andropogoneae</taxon>
        <taxon>Tripsacinae</taxon>
        <taxon>Zea</taxon>
    </lineage>
</organism>
<dbReference type="InterPro" id="IPR035513">
    <property type="entry name" value="Invertase/methylesterase_inhib"/>
</dbReference>
<dbReference type="GO" id="GO:0004857">
    <property type="term" value="F:enzyme inhibitor activity"/>
    <property type="evidence" value="ECO:0007669"/>
    <property type="project" value="InterPro"/>
</dbReference>
<keyword evidence="1" id="KW-0732">Signal</keyword>
<dbReference type="PANTHER" id="PTHR34838:SF3">
    <property type="entry name" value="OS08G0142100 PROTEIN"/>
    <property type="match status" value="1"/>
</dbReference>
<feature type="chain" id="PRO_5018111842" description="Pectinesterase inhibitor domain-containing protein" evidence="1">
    <location>
        <begin position="26"/>
        <end position="183"/>
    </location>
</feature>
<dbReference type="EMBL" id="NCVQ01000002">
    <property type="protein sequence ID" value="PWZ44382.1"/>
    <property type="molecule type" value="Genomic_DNA"/>
</dbReference>
<sequence>MAMAYVAAAVLAAVTLTASFAGGEACNFVASMTWTAACQQTGRWENLCQQTLQTAPATAEVTVYALVATRLAKLRYENTLGEVDTMLWPRNAPADARAALDNCKYKYSVALGRMDAISDEIFACDFSHARQEYVDAEVAVRSCQDGLLRLPNQYHSWPLFAKVSADYDLTMVAYLLGAIFLGR</sequence>
<dbReference type="Gene3D" id="1.20.140.40">
    <property type="entry name" value="Invertase/pectin methylesterase inhibitor family protein"/>
    <property type="match status" value="1"/>
</dbReference>
<dbReference type="ExpressionAtlas" id="A0A3L6G736">
    <property type="expression patterns" value="baseline"/>
</dbReference>
<dbReference type="Pfam" id="PF04043">
    <property type="entry name" value="PMEI"/>
    <property type="match status" value="1"/>
</dbReference>
<feature type="signal peptide" evidence="1">
    <location>
        <begin position="1"/>
        <end position="25"/>
    </location>
</feature>
<evidence type="ECO:0000313" key="4">
    <source>
        <dbReference type="Proteomes" id="UP000251960"/>
    </source>
</evidence>
<accession>A0A3L6G736</accession>
<dbReference type="PANTHER" id="PTHR34838">
    <property type="entry name" value="OS08G0142100 PROTEIN-RELATED"/>
    <property type="match status" value="1"/>
</dbReference>
<name>A0A3L6G736_MAIZE</name>
<evidence type="ECO:0000259" key="2">
    <source>
        <dbReference type="Pfam" id="PF04043"/>
    </source>
</evidence>
<feature type="domain" description="Pectinesterase inhibitor" evidence="2">
    <location>
        <begin position="36"/>
        <end position="147"/>
    </location>
</feature>
<evidence type="ECO:0000256" key="1">
    <source>
        <dbReference type="SAM" id="SignalP"/>
    </source>
</evidence>
<evidence type="ECO:0000313" key="3">
    <source>
        <dbReference type="EMBL" id="PWZ44382.1"/>
    </source>
</evidence>
<dbReference type="NCBIfam" id="TIGR01614">
    <property type="entry name" value="PME_inhib"/>
    <property type="match status" value="1"/>
</dbReference>
<proteinExistence type="predicted"/>